<dbReference type="Proteomes" id="UP001454036">
    <property type="component" value="Unassembled WGS sequence"/>
</dbReference>
<keyword evidence="2" id="KW-0805">Transcription regulation</keyword>
<dbReference type="GO" id="GO:0005634">
    <property type="term" value="C:nucleus"/>
    <property type="evidence" value="ECO:0007669"/>
    <property type="project" value="UniProtKB-SubCell"/>
</dbReference>
<dbReference type="InterPro" id="IPR036576">
    <property type="entry name" value="WRKY_dom_sf"/>
</dbReference>
<keyword evidence="3 7" id="KW-0238">DNA-binding</keyword>
<dbReference type="PANTHER" id="PTHR31221">
    <property type="entry name" value="WRKY TRANSCRIPTION FACTOR PROTEIN 1-RELATED"/>
    <property type="match status" value="1"/>
</dbReference>
<feature type="domain" description="WRKY" evidence="6">
    <location>
        <begin position="119"/>
        <end position="184"/>
    </location>
</feature>
<gene>
    <name evidence="7" type="ORF">LIER_39157</name>
</gene>
<dbReference type="SMART" id="SM00774">
    <property type="entry name" value="WRKY"/>
    <property type="match status" value="1"/>
</dbReference>
<dbReference type="Pfam" id="PF03106">
    <property type="entry name" value="WRKY"/>
    <property type="match status" value="1"/>
</dbReference>
<name>A0AAV3QDP1_LITER</name>
<dbReference type="EMBL" id="BAABME010020658">
    <property type="protein sequence ID" value="GAA0161061.1"/>
    <property type="molecule type" value="Genomic_DNA"/>
</dbReference>
<dbReference type="SUPFAM" id="SSF118290">
    <property type="entry name" value="WRKY DNA-binding domain"/>
    <property type="match status" value="1"/>
</dbReference>
<evidence type="ECO:0000256" key="4">
    <source>
        <dbReference type="ARBA" id="ARBA00023163"/>
    </source>
</evidence>
<dbReference type="PANTHER" id="PTHR31221:SF283">
    <property type="entry name" value="WRKY DOMAIN-CONTAINING PROTEIN"/>
    <property type="match status" value="1"/>
</dbReference>
<organism evidence="7 8">
    <name type="scientific">Lithospermum erythrorhizon</name>
    <name type="common">Purple gromwell</name>
    <name type="synonym">Lithospermum officinale var. erythrorhizon</name>
    <dbReference type="NCBI Taxonomy" id="34254"/>
    <lineage>
        <taxon>Eukaryota</taxon>
        <taxon>Viridiplantae</taxon>
        <taxon>Streptophyta</taxon>
        <taxon>Embryophyta</taxon>
        <taxon>Tracheophyta</taxon>
        <taxon>Spermatophyta</taxon>
        <taxon>Magnoliopsida</taxon>
        <taxon>eudicotyledons</taxon>
        <taxon>Gunneridae</taxon>
        <taxon>Pentapetalae</taxon>
        <taxon>asterids</taxon>
        <taxon>lamiids</taxon>
        <taxon>Boraginales</taxon>
        <taxon>Boraginaceae</taxon>
        <taxon>Boraginoideae</taxon>
        <taxon>Lithospermeae</taxon>
        <taxon>Lithospermum</taxon>
    </lineage>
</organism>
<comment type="subcellular location">
    <subcellularLocation>
        <location evidence="1">Nucleus</location>
    </subcellularLocation>
</comment>
<comment type="caution">
    <text evidence="7">The sequence shown here is derived from an EMBL/GenBank/DDBJ whole genome shotgun (WGS) entry which is preliminary data.</text>
</comment>
<evidence type="ECO:0000256" key="5">
    <source>
        <dbReference type="ARBA" id="ARBA00023242"/>
    </source>
</evidence>
<keyword evidence="4" id="KW-0804">Transcription</keyword>
<sequence>MFRSNFHETTHFEAQINPNHVDDYLDNYLYNNQEFDICKYFDFDQSINNENDSTSSFSNACLSQSPVTQKMTSTTTGSIDSSLEGLKENTNNISEEILRAADDDNDNDENRVVAFRVKTKLECLEDGYRWRKYGRKKVKSNSNPRNYYKCTSERCKVKKKVERDPQDSSYVITTYEGVHIHQSPTHIIHTLSSQPSTLHMSTEWNNSGAYNNPTI</sequence>
<dbReference type="InterPro" id="IPR044810">
    <property type="entry name" value="WRKY_plant"/>
</dbReference>
<evidence type="ECO:0000259" key="6">
    <source>
        <dbReference type="PROSITE" id="PS50811"/>
    </source>
</evidence>
<dbReference type="GO" id="GO:0003700">
    <property type="term" value="F:DNA-binding transcription factor activity"/>
    <property type="evidence" value="ECO:0007669"/>
    <property type="project" value="InterPro"/>
</dbReference>
<protein>
    <submittedName>
        <fullName evidence="7">DNA-binding transcription factor</fullName>
    </submittedName>
</protein>
<evidence type="ECO:0000256" key="3">
    <source>
        <dbReference type="ARBA" id="ARBA00023125"/>
    </source>
</evidence>
<evidence type="ECO:0000313" key="8">
    <source>
        <dbReference type="Proteomes" id="UP001454036"/>
    </source>
</evidence>
<accession>A0AAV3QDP1</accession>
<proteinExistence type="predicted"/>
<dbReference type="AlphaFoldDB" id="A0AAV3QDP1"/>
<dbReference type="GO" id="GO:0043565">
    <property type="term" value="F:sequence-specific DNA binding"/>
    <property type="evidence" value="ECO:0007669"/>
    <property type="project" value="InterPro"/>
</dbReference>
<dbReference type="Gene3D" id="2.20.25.80">
    <property type="entry name" value="WRKY domain"/>
    <property type="match status" value="1"/>
</dbReference>
<dbReference type="PROSITE" id="PS50811">
    <property type="entry name" value="WRKY"/>
    <property type="match status" value="1"/>
</dbReference>
<evidence type="ECO:0000256" key="2">
    <source>
        <dbReference type="ARBA" id="ARBA00023015"/>
    </source>
</evidence>
<dbReference type="FunFam" id="2.20.25.80:FF:000003">
    <property type="entry name" value="WRKY transcription factor 57"/>
    <property type="match status" value="1"/>
</dbReference>
<evidence type="ECO:0000313" key="7">
    <source>
        <dbReference type="EMBL" id="GAA0161061.1"/>
    </source>
</evidence>
<dbReference type="InterPro" id="IPR003657">
    <property type="entry name" value="WRKY_dom"/>
</dbReference>
<reference evidence="7 8" key="1">
    <citation type="submission" date="2024-01" db="EMBL/GenBank/DDBJ databases">
        <title>The complete chloroplast genome sequence of Lithospermum erythrorhizon: insights into the phylogenetic relationship among Boraginaceae species and the maternal lineages of purple gromwells.</title>
        <authorList>
            <person name="Okada T."/>
            <person name="Watanabe K."/>
        </authorList>
    </citation>
    <scope>NUCLEOTIDE SEQUENCE [LARGE SCALE GENOMIC DNA]</scope>
</reference>
<keyword evidence="5" id="KW-0539">Nucleus</keyword>
<keyword evidence="8" id="KW-1185">Reference proteome</keyword>
<evidence type="ECO:0000256" key="1">
    <source>
        <dbReference type="ARBA" id="ARBA00004123"/>
    </source>
</evidence>